<accession>A0AAV3ZHP6</accession>
<dbReference type="AlphaFoldDB" id="A0AAV3ZHP6"/>
<proteinExistence type="predicted"/>
<evidence type="ECO:0000313" key="1">
    <source>
        <dbReference type="EMBL" id="GFN94056.1"/>
    </source>
</evidence>
<evidence type="ECO:0000313" key="2">
    <source>
        <dbReference type="Proteomes" id="UP000735302"/>
    </source>
</evidence>
<name>A0AAV3ZHP6_9GAST</name>
<protein>
    <submittedName>
        <fullName evidence="1">Uncharacterized protein</fullName>
    </submittedName>
</protein>
<organism evidence="1 2">
    <name type="scientific">Plakobranchus ocellatus</name>
    <dbReference type="NCBI Taxonomy" id="259542"/>
    <lineage>
        <taxon>Eukaryota</taxon>
        <taxon>Metazoa</taxon>
        <taxon>Spiralia</taxon>
        <taxon>Lophotrochozoa</taxon>
        <taxon>Mollusca</taxon>
        <taxon>Gastropoda</taxon>
        <taxon>Heterobranchia</taxon>
        <taxon>Euthyneura</taxon>
        <taxon>Panpulmonata</taxon>
        <taxon>Sacoglossa</taxon>
        <taxon>Placobranchoidea</taxon>
        <taxon>Plakobranchidae</taxon>
        <taxon>Plakobranchus</taxon>
    </lineage>
</organism>
<reference evidence="1 2" key="1">
    <citation type="journal article" date="2021" name="Elife">
        <title>Chloroplast acquisition without the gene transfer in kleptoplastic sea slugs, Plakobranchus ocellatus.</title>
        <authorList>
            <person name="Maeda T."/>
            <person name="Takahashi S."/>
            <person name="Yoshida T."/>
            <person name="Shimamura S."/>
            <person name="Takaki Y."/>
            <person name="Nagai Y."/>
            <person name="Toyoda A."/>
            <person name="Suzuki Y."/>
            <person name="Arimoto A."/>
            <person name="Ishii H."/>
            <person name="Satoh N."/>
            <person name="Nishiyama T."/>
            <person name="Hasebe M."/>
            <person name="Maruyama T."/>
            <person name="Minagawa J."/>
            <person name="Obokata J."/>
            <person name="Shigenobu S."/>
        </authorList>
    </citation>
    <scope>NUCLEOTIDE SEQUENCE [LARGE SCALE GENOMIC DNA]</scope>
</reference>
<dbReference type="EMBL" id="BLXT01002410">
    <property type="protein sequence ID" value="GFN94056.1"/>
    <property type="molecule type" value="Genomic_DNA"/>
</dbReference>
<gene>
    <name evidence="1" type="ORF">PoB_002056200</name>
</gene>
<keyword evidence="2" id="KW-1185">Reference proteome</keyword>
<sequence>MINCLLRYVGNQHTTTMTAKMITRYLPQDDTDEVNNPPFDAMKPFTDFGSPTSVCTSWPSLQILIFLRSYNHDLILKLDDVNDMNDQLTVISVQFPHWLYIA</sequence>
<comment type="caution">
    <text evidence="1">The sequence shown here is derived from an EMBL/GenBank/DDBJ whole genome shotgun (WGS) entry which is preliminary data.</text>
</comment>
<dbReference type="Proteomes" id="UP000735302">
    <property type="component" value="Unassembled WGS sequence"/>
</dbReference>